<dbReference type="OrthoDB" id="4640801at2"/>
<evidence type="ECO:0000313" key="2">
    <source>
        <dbReference type="EMBL" id="KJL25891.1"/>
    </source>
</evidence>
<feature type="transmembrane region" description="Helical" evidence="1">
    <location>
        <begin position="176"/>
        <end position="194"/>
    </location>
</feature>
<dbReference type="RefSeq" id="WP_052674540.1">
    <property type="nucleotide sequence ID" value="NZ_JYIV01000014.1"/>
</dbReference>
<feature type="transmembrane region" description="Helical" evidence="1">
    <location>
        <begin position="339"/>
        <end position="361"/>
    </location>
</feature>
<feature type="transmembrane region" description="Helical" evidence="1">
    <location>
        <begin position="273"/>
        <end position="293"/>
    </location>
</feature>
<dbReference type="InterPro" id="IPR049694">
    <property type="entry name" value="Daptide_HExxH"/>
</dbReference>
<proteinExistence type="predicted"/>
<feature type="transmembrane region" description="Helical" evidence="1">
    <location>
        <begin position="414"/>
        <end position="439"/>
    </location>
</feature>
<dbReference type="AlphaFoldDB" id="A0A0F0L307"/>
<dbReference type="NCBIfam" id="NF041824">
    <property type="entry name" value="daptide_HExxH"/>
    <property type="match status" value="1"/>
</dbReference>
<name>A0A0F0L307_9MICO</name>
<dbReference type="PATRIC" id="fig|82380.10.peg.395"/>
<keyword evidence="1" id="KW-0812">Transmembrane</keyword>
<keyword evidence="1" id="KW-1133">Transmembrane helix</keyword>
<feature type="transmembrane region" description="Helical" evidence="1">
    <location>
        <begin position="241"/>
        <end position="266"/>
    </location>
</feature>
<protein>
    <submittedName>
        <fullName evidence="2">Peptidase family M50</fullName>
    </submittedName>
</protein>
<keyword evidence="1" id="KW-0472">Membrane</keyword>
<dbReference type="EMBL" id="JYIV01000014">
    <property type="protein sequence ID" value="KJL25891.1"/>
    <property type="molecule type" value="Genomic_DNA"/>
</dbReference>
<organism evidence="2 3">
    <name type="scientific">Microbacterium oxydans</name>
    <dbReference type="NCBI Taxonomy" id="82380"/>
    <lineage>
        <taxon>Bacteria</taxon>
        <taxon>Bacillati</taxon>
        <taxon>Actinomycetota</taxon>
        <taxon>Actinomycetes</taxon>
        <taxon>Micrococcales</taxon>
        <taxon>Microbacteriaceae</taxon>
        <taxon>Microbacterium</taxon>
    </lineage>
</organism>
<reference evidence="2 3" key="1">
    <citation type="submission" date="2015-02" db="EMBL/GenBank/DDBJ databases">
        <title>Draft genome sequences of ten Microbacterium spp. with emphasis on heavy metal contaminated environments.</title>
        <authorList>
            <person name="Corretto E."/>
        </authorList>
    </citation>
    <scope>NUCLEOTIDE SEQUENCE [LARGE SCALE GENOMIC DNA]</scope>
    <source>
        <strain evidence="2 3">BEL163</strain>
    </source>
</reference>
<evidence type="ECO:0000256" key="1">
    <source>
        <dbReference type="SAM" id="Phobius"/>
    </source>
</evidence>
<evidence type="ECO:0000313" key="3">
    <source>
        <dbReference type="Proteomes" id="UP000033725"/>
    </source>
</evidence>
<feature type="transmembrane region" description="Helical" evidence="1">
    <location>
        <begin position="215"/>
        <end position="235"/>
    </location>
</feature>
<feature type="transmembrane region" description="Helical" evidence="1">
    <location>
        <begin position="145"/>
        <end position="164"/>
    </location>
</feature>
<sequence length="563" mass="59330">MTIALRKFSRRRASAVTAPLGADTRPRLAPGIVFESTGEDAAWIAVVDGVPSSRVSSAVIELLTAMDGATTVQTLHGRFAAAESPESFLRLVGRFRDNGLLEGGAKRVPGRISYRPPFTLQFATLRAPALFAHLDGAVFRPSSRVLLATLAVLLCAGLVAAVLQAGALRDVLTRPLPLGAVLTLIALLSLITLLHEGAHGLTLTRFGGSPRRAGFMIFYLTPAFFVDVTDGWRLADRRHRVAVALAGPAVHAVVAAVAVLLALAVPRSTVRDVLLLLTTSCVVIVLVNLIPFVRFDGYIALMNALDTPNLRARTIGDGANALSRRLFGGARADRSVQTWWSVPFGLASLLAPVAMVVLVVTRTVHALADGGPVLGLFVVALEAVVLLVGCGLLLRALSRVLRSGVSRIRVVGVSVALATSVVITGALVPVPATATFGFISDDGRVSLVQGGEGIAVEVPDGARVRLSSRGILMNEPLGMGTVHPQPPQPTTVPADALFPIRAEGLTVPAVIVGAVDVESSDRRLPSTGQARIELGTTNVWQMLWTRGVVAPLSPLWAEEEERQ</sequence>
<gene>
    <name evidence="2" type="ORF">RN51_00396</name>
</gene>
<dbReference type="Proteomes" id="UP000033725">
    <property type="component" value="Unassembled WGS sequence"/>
</dbReference>
<feature type="transmembrane region" description="Helical" evidence="1">
    <location>
        <begin position="373"/>
        <end position="394"/>
    </location>
</feature>
<accession>A0A0F0L307</accession>
<comment type="caution">
    <text evidence="2">The sequence shown here is derived from an EMBL/GenBank/DDBJ whole genome shotgun (WGS) entry which is preliminary data.</text>
</comment>